<dbReference type="GO" id="GO:0007098">
    <property type="term" value="P:centrosome cycle"/>
    <property type="evidence" value="ECO:0007669"/>
    <property type="project" value="InterPro"/>
</dbReference>
<dbReference type="GO" id="GO:0001764">
    <property type="term" value="P:neuron migration"/>
    <property type="evidence" value="ECO:0007669"/>
    <property type="project" value="TreeGrafter"/>
</dbReference>
<sequence>GHLLNDPSSGNNNPYAHCDLHRAEIENLTREKQDLLETLSKFKQLMGELRDRENDAAKKVKKSLDTVESMQEEKAQPAWKTERSRAEKNYLRWMTT</sequence>
<organism evidence="3 4">
    <name type="scientific">Allacma fusca</name>
    <dbReference type="NCBI Taxonomy" id="39272"/>
    <lineage>
        <taxon>Eukaryota</taxon>
        <taxon>Metazoa</taxon>
        <taxon>Ecdysozoa</taxon>
        <taxon>Arthropoda</taxon>
        <taxon>Hexapoda</taxon>
        <taxon>Collembola</taxon>
        <taxon>Symphypleona</taxon>
        <taxon>Sminthuridae</taxon>
        <taxon>Allacma</taxon>
    </lineage>
</organism>
<dbReference type="OrthoDB" id="10252347at2759"/>
<comment type="caution">
    <text evidence="3">The sequence shown here is derived from an EMBL/GenBank/DDBJ whole genome shotgun (WGS) entry which is preliminary data.</text>
</comment>
<dbReference type="PANTHER" id="PTHR34343">
    <property type="entry name" value="SEROLOGICALLY DEFINED COLON CANCER ANTIGEN 8"/>
    <property type="match status" value="1"/>
</dbReference>
<evidence type="ECO:0000256" key="2">
    <source>
        <dbReference type="SAM" id="MobiDB-lite"/>
    </source>
</evidence>
<dbReference type="GO" id="GO:0005814">
    <property type="term" value="C:centriole"/>
    <property type="evidence" value="ECO:0007669"/>
    <property type="project" value="TreeGrafter"/>
</dbReference>
<name>A0A8J2L2B7_9HEXA</name>
<evidence type="ECO:0000313" key="4">
    <source>
        <dbReference type="Proteomes" id="UP000708208"/>
    </source>
</evidence>
<dbReference type="GO" id="GO:0030010">
    <property type="term" value="P:establishment of cell polarity"/>
    <property type="evidence" value="ECO:0007669"/>
    <property type="project" value="TreeGrafter"/>
</dbReference>
<dbReference type="Proteomes" id="UP000708208">
    <property type="component" value="Unassembled WGS sequence"/>
</dbReference>
<reference evidence="3" key="1">
    <citation type="submission" date="2021-06" db="EMBL/GenBank/DDBJ databases">
        <authorList>
            <person name="Hodson N. C."/>
            <person name="Mongue J. A."/>
            <person name="Jaron S. K."/>
        </authorList>
    </citation>
    <scope>NUCLEOTIDE SEQUENCE</scope>
</reference>
<keyword evidence="4" id="KW-1185">Reference proteome</keyword>
<feature type="non-terminal residue" evidence="3">
    <location>
        <position position="96"/>
    </location>
</feature>
<evidence type="ECO:0000256" key="1">
    <source>
        <dbReference type="SAM" id="Coils"/>
    </source>
</evidence>
<keyword evidence="1" id="KW-0175">Coiled coil</keyword>
<dbReference type="PANTHER" id="PTHR34343:SF1">
    <property type="entry name" value="SEROLOGICALLY DEFINED COLON CANCER ANTIGEN 8"/>
    <property type="match status" value="1"/>
</dbReference>
<dbReference type="InterPro" id="IPR031887">
    <property type="entry name" value="SDCCAG8"/>
</dbReference>
<dbReference type="AlphaFoldDB" id="A0A8J2L2B7"/>
<feature type="region of interest" description="Disordered" evidence="2">
    <location>
        <begin position="52"/>
        <end position="83"/>
    </location>
</feature>
<protein>
    <submittedName>
        <fullName evidence="3">Uncharacterized protein</fullName>
    </submittedName>
</protein>
<gene>
    <name evidence="3" type="ORF">AFUS01_LOCUS36266</name>
</gene>
<dbReference type="GO" id="GO:0035148">
    <property type="term" value="P:tube formation"/>
    <property type="evidence" value="ECO:0007669"/>
    <property type="project" value="TreeGrafter"/>
</dbReference>
<evidence type="ECO:0000313" key="3">
    <source>
        <dbReference type="EMBL" id="CAG7826201.1"/>
    </source>
</evidence>
<feature type="coiled-coil region" evidence="1">
    <location>
        <begin position="18"/>
        <end position="52"/>
    </location>
</feature>
<proteinExistence type="predicted"/>
<accession>A0A8J2L2B7</accession>
<dbReference type="GO" id="GO:0005813">
    <property type="term" value="C:centrosome"/>
    <property type="evidence" value="ECO:0007669"/>
    <property type="project" value="InterPro"/>
</dbReference>
<dbReference type="EMBL" id="CAJVCH010538959">
    <property type="protein sequence ID" value="CAG7826201.1"/>
    <property type="molecule type" value="Genomic_DNA"/>
</dbReference>